<dbReference type="Gene3D" id="3.20.20.70">
    <property type="entry name" value="Aldolase class I"/>
    <property type="match status" value="1"/>
</dbReference>
<dbReference type="PROSITE" id="PS50991">
    <property type="entry name" value="PYR_CT"/>
    <property type="match status" value="1"/>
</dbReference>
<feature type="domain" description="Pyruvate carboxyltransferase" evidence="2">
    <location>
        <begin position="2"/>
        <end position="250"/>
    </location>
</feature>
<sequence length="329" mass="33874">MSILLDVTLRDGGYVNGHGWTLGEAESIVRTVGLVGVNCAEVGYLRDQHDARRPSASCPPAYLAALAAVAERPALAVMVRPGEVSLDRIAELPHQGVSMARVLVAGGSITRAEPYVAAARAAGLDVAMNLTRVSERSPDEVAAATAACAAAGAHVVYLADSNGSLDSERVSTLVAAAVGASEVPVGFHAHDNLGLAYGNAKAALTAGATAVDASIGGVGKGGGNLRLEVIVAHLIVRHGAKLRFDPIAADRTTLATQLRMLADDTSKSVLTGMLDVNLDGADHFYDLVATQGYDAAVQALTERTRTTAISAATACGAENHLERNTQIHD</sequence>
<evidence type="ECO:0000256" key="1">
    <source>
        <dbReference type="ARBA" id="ARBA00023211"/>
    </source>
</evidence>
<dbReference type="EMBL" id="JABVED010000001">
    <property type="protein sequence ID" value="MBC6446104.1"/>
    <property type="molecule type" value="Genomic_DNA"/>
</dbReference>
<dbReference type="InterPro" id="IPR000891">
    <property type="entry name" value="PYR_CT"/>
</dbReference>
<gene>
    <name evidence="3" type="ORF">GPZ80_02815</name>
</gene>
<name>A0ABR7L0Y9_9PSEU</name>
<comment type="caution">
    <text evidence="3">The sequence shown here is derived from an EMBL/GenBank/DDBJ whole genome shotgun (WGS) entry which is preliminary data.</text>
</comment>
<protein>
    <recommendedName>
        <fullName evidence="2">Pyruvate carboxyltransferase domain-containing protein</fullName>
    </recommendedName>
</protein>
<dbReference type="SUPFAM" id="SSF51569">
    <property type="entry name" value="Aldolase"/>
    <property type="match status" value="1"/>
</dbReference>
<dbReference type="Pfam" id="PF00682">
    <property type="entry name" value="HMGL-like"/>
    <property type="match status" value="1"/>
</dbReference>
<evidence type="ECO:0000313" key="4">
    <source>
        <dbReference type="Proteomes" id="UP000734823"/>
    </source>
</evidence>
<proteinExistence type="predicted"/>
<dbReference type="Proteomes" id="UP000734823">
    <property type="component" value="Unassembled WGS sequence"/>
</dbReference>
<keyword evidence="1" id="KW-0464">Manganese</keyword>
<organism evidence="3 4">
    <name type="scientific">Actinokineospora xionganensis</name>
    <dbReference type="NCBI Taxonomy" id="2684470"/>
    <lineage>
        <taxon>Bacteria</taxon>
        <taxon>Bacillati</taxon>
        <taxon>Actinomycetota</taxon>
        <taxon>Actinomycetes</taxon>
        <taxon>Pseudonocardiales</taxon>
        <taxon>Pseudonocardiaceae</taxon>
        <taxon>Actinokineospora</taxon>
    </lineage>
</organism>
<evidence type="ECO:0000313" key="3">
    <source>
        <dbReference type="EMBL" id="MBC6446104.1"/>
    </source>
</evidence>
<dbReference type="InterPro" id="IPR050073">
    <property type="entry name" value="2-IPM_HCS-like"/>
</dbReference>
<dbReference type="PANTHER" id="PTHR10277:SF9">
    <property type="entry name" value="2-ISOPROPYLMALATE SYNTHASE 1, CHLOROPLASTIC-RELATED"/>
    <property type="match status" value="1"/>
</dbReference>
<reference evidence="3 4" key="1">
    <citation type="submission" date="2020-06" db="EMBL/GenBank/DDBJ databases">
        <title>Actinokineospora xiongansis sp. nov., isolated from soil of Baiyangdian.</title>
        <authorList>
            <person name="Zhang X."/>
        </authorList>
    </citation>
    <scope>NUCLEOTIDE SEQUENCE [LARGE SCALE GENOMIC DNA]</scope>
    <source>
        <strain evidence="3 4">HBU206404</strain>
    </source>
</reference>
<keyword evidence="4" id="KW-1185">Reference proteome</keyword>
<dbReference type="PANTHER" id="PTHR10277">
    <property type="entry name" value="HOMOCITRATE SYNTHASE-RELATED"/>
    <property type="match status" value="1"/>
</dbReference>
<dbReference type="InterPro" id="IPR013785">
    <property type="entry name" value="Aldolase_TIM"/>
</dbReference>
<accession>A0ABR7L0Y9</accession>
<dbReference type="RefSeq" id="WP_187218142.1">
    <property type="nucleotide sequence ID" value="NZ_JABVED010000001.1"/>
</dbReference>
<evidence type="ECO:0000259" key="2">
    <source>
        <dbReference type="PROSITE" id="PS50991"/>
    </source>
</evidence>